<dbReference type="InterPro" id="IPR035897">
    <property type="entry name" value="Toll_tir_struct_dom_sf"/>
</dbReference>
<reference evidence="2 3" key="1">
    <citation type="submission" date="2016-11" db="EMBL/GenBank/DDBJ databases">
        <title>Whole Genome Sequencing of Mucilaginibacter polytrichastri RG4-7(T) isolated from the moss sample.</title>
        <authorList>
            <person name="Li Y."/>
        </authorList>
    </citation>
    <scope>NUCLEOTIDE SEQUENCE [LARGE SCALE GENOMIC DNA]</scope>
    <source>
        <strain evidence="2 3">RG4-7</strain>
    </source>
</reference>
<dbReference type="PROSITE" id="PS50104">
    <property type="entry name" value="TIR"/>
    <property type="match status" value="1"/>
</dbReference>
<evidence type="ECO:0000259" key="1">
    <source>
        <dbReference type="PROSITE" id="PS50104"/>
    </source>
</evidence>
<dbReference type="InterPro" id="IPR000157">
    <property type="entry name" value="TIR_dom"/>
</dbReference>
<dbReference type="GO" id="GO:0007165">
    <property type="term" value="P:signal transduction"/>
    <property type="evidence" value="ECO:0007669"/>
    <property type="project" value="InterPro"/>
</dbReference>
<proteinExistence type="predicted"/>
<dbReference type="InterPro" id="IPR006119">
    <property type="entry name" value="Resolv_N"/>
</dbReference>
<gene>
    <name evidence="2" type="ORF">RG47T_0339</name>
</gene>
<evidence type="ECO:0000313" key="3">
    <source>
        <dbReference type="Proteomes" id="UP000186720"/>
    </source>
</evidence>
<dbReference type="SUPFAM" id="SSF52200">
    <property type="entry name" value="Toll/Interleukin receptor TIR domain"/>
    <property type="match status" value="1"/>
</dbReference>
<dbReference type="Pfam" id="PF13676">
    <property type="entry name" value="TIR_2"/>
    <property type="match status" value="1"/>
</dbReference>
<dbReference type="AlphaFoldDB" id="A0A1Q5ZT05"/>
<dbReference type="GO" id="GO:0003677">
    <property type="term" value="F:DNA binding"/>
    <property type="evidence" value="ECO:0007669"/>
    <property type="project" value="InterPro"/>
</dbReference>
<evidence type="ECO:0000313" key="2">
    <source>
        <dbReference type="EMBL" id="OKS84901.1"/>
    </source>
</evidence>
<dbReference type="Pfam" id="PF00239">
    <property type="entry name" value="Resolvase"/>
    <property type="match status" value="1"/>
</dbReference>
<keyword evidence="3" id="KW-1185">Reference proteome</keyword>
<dbReference type="STRING" id="1302689.RG47T_0339"/>
<protein>
    <recommendedName>
        <fullName evidence="1">TIR domain-containing protein</fullName>
    </recommendedName>
</protein>
<dbReference type="Proteomes" id="UP000186720">
    <property type="component" value="Unassembled WGS sequence"/>
</dbReference>
<comment type="caution">
    <text evidence="2">The sequence shown here is derived from an EMBL/GenBank/DDBJ whole genome shotgun (WGS) entry which is preliminary data.</text>
</comment>
<dbReference type="Gene3D" id="3.40.50.1390">
    <property type="entry name" value="Resolvase, N-terminal catalytic domain"/>
    <property type="match status" value="1"/>
</dbReference>
<name>A0A1Q5ZT05_9SPHI</name>
<accession>A0A1Q5ZT05</accession>
<dbReference type="InterPro" id="IPR036162">
    <property type="entry name" value="Resolvase-like_N_sf"/>
</dbReference>
<dbReference type="EMBL" id="MPPL01000001">
    <property type="protein sequence ID" value="OKS84901.1"/>
    <property type="molecule type" value="Genomic_DNA"/>
</dbReference>
<feature type="domain" description="TIR" evidence="1">
    <location>
        <begin position="84"/>
        <end position="217"/>
    </location>
</feature>
<sequence>MFKYKRWFTHERWGSDKLKQAIAYYRVSTDKQGKSGLGLEAQQFTVERYCNQSDYDLITCIIEVQSTRKYRAGLFEAITTTPYFPTKIFISHASSDSHLVEEVIDLLENIGLSSSQIFCSSIEGYGIKLGDNFLEAIKKEIDESVLVLFILGNNFYSSPVCLCEMGAVWVKSVQHIPILIPPFDFLDIKGVIPLTQGFKINDPKKWNLFKSKIEVDFQLTSLDLSAWERKRDKAIRVIERIINLS</sequence>
<dbReference type="GO" id="GO:0000150">
    <property type="term" value="F:DNA strand exchange activity"/>
    <property type="evidence" value="ECO:0007669"/>
    <property type="project" value="InterPro"/>
</dbReference>
<organism evidence="2 3">
    <name type="scientific">Mucilaginibacter polytrichastri</name>
    <dbReference type="NCBI Taxonomy" id="1302689"/>
    <lineage>
        <taxon>Bacteria</taxon>
        <taxon>Pseudomonadati</taxon>
        <taxon>Bacteroidota</taxon>
        <taxon>Sphingobacteriia</taxon>
        <taxon>Sphingobacteriales</taxon>
        <taxon>Sphingobacteriaceae</taxon>
        <taxon>Mucilaginibacter</taxon>
    </lineage>
</organism>
<dbReference type="Gene3D" id="3.40.50.10140">
    <property type="entry name" value="Toll/interleukin-1 receptor homology (TIR) domain"/>
    <property type="match status" value="1"/>
</dbReference>